<feature type="binding site" description="axial binding residue" evidence="13">
    <location>
        <position position="422"/>
    </location>
    <ligand>
        <name>heme</name>
        <dbReference type="ChEBI" id="CHEBI:30413"/>
    </ligand>
    <ligandPart>
        <name>Fe</name>
        <dbReference type="ChEBI" id="CHEBI:18248"/>
    </ligandPart>
</feature>
<dbReference type="SUPFAM" id="SSF48264">
    <property type="entry name" value="Cytochrome P450"/>
    <property type="match status" value="1"/>
</dbReference>
<name>A0A8E2AZ82_9APHY</name>
<dbReference type="Gene3D" id="1.10.630.10">
    <property type="entry name" value="Cytochrome P450"/>
    <property type="match status" value="1"/>
</dbReference>
<dbReference type="GO" id="GO:0016020">
    <property type="term" value="C:membrane"/>
    <property type="evidence" value="ECO:0007669"/>
    <property type="project" value="UniProtKB-SubCell"/>
</dbReference>
<accession>A0A8E2AZ82</accession>
<dbReference type="CDD" id="cd11065">
    <property type="entry name" value="CYP64-like"/>
    <property type="match status" value="1"/>
</dbReference>
<dbReference type="PRINTS" id="PR00463">
    <property type="entry name" value="EP450I"/>
</dbReference>
<dbReference type="PRINTS" id="PR00385">
    <property type="entry name" value="P450"/>
</dbReference>
<dbReference type="PANTHER" id="PTHR46300:SF7">
    <property type="entry name" value="P450, PUTATIVE (EUROFUNG)-RELATED"/>
    <property type="match status" value="1"/>
</dbReference>
<keyword evidence="11 14" id="KW-0503">Monooxygenase</keyword>
<dbReference type="GO" id="GO:0004497">
    <property type="term" value="F:monooxygenase activity"/>
    <property type="evidence" value="ECO:0007669"/>
    <property type="project" value="UniProtKB-KW"/>
</dbReference>
<evidence type="ECO:0000256" key="6">
    <source>
        <dbReference type="ARBA" id="ARBA00022692"/>
    </source>
</evidence>
<evidence type="ECO:0000256" key="10">
    <source>
        <dbReference type="ARBA" id="ARBA00023004"/>
    </source>
</evidence>
<evidence type="ECO:0000256" key="12">
    <source>
        <dbReference type="ARBA" id="ARBA00023136"/>
    </source>
</evidence>
<dbReference type="AlphaFoldDB" id="A0A8E2AZ82"/>
<dbReference type="InterPro" id="IPR001128">
    <property type="entry name" value="Cyt_P450"/>
</dbReference>
<gene>
    <name evidence="15" type="ORF">OBBRIDRAFT_812472</name>
</gene>
<protein>
    <submittedName>
        <fullName evidence="15">Cytochrome P450</fullName>
    </submittedName>
</protein>
<evidence type="ECO:0000313" key="15">
    <source>
        <dbReference type="EMBL" id="OCH90935.1"/>
    </source>
</evidence>
<dbReference type="GO" id="GO:0005506">
    <property type="term" value="F:iron ion binding"/>
    <property type="evidence" value="ECO:0007669"/>
    <property type="project" value="InterPro"/>
</dbReference>
<dbReference type="InterPro" id="IPR002401">
    <property type="entry name" value="Cyt_P450_E_grp-I"/>
</dbReference>
<dbReference type="PROSITE" id="PS00086">
    <property type="entry name" value="CYTOCHROME_P450"/>
    <property type="match status" value="1"/>
</dbReference>
<dbReference type="OrthoDB" id="2789670at2759"/>
<evidence type="ECO:0000256" key="11">
    <source>
        <dbReference type="ARBA" id="ARBA00023033"/>
    </source>
</evidence>
<keyword evidence="16" id="KW-1185">Reference proteome</keyword>
<keyword evidence="5 13" id="KW-0349">Heme</keyword>
<comment type="similarity">
    <text evidence="4 14">Belongs to the cytochrome P450 family.</text>
</comment>
<comment type="pathway">
    <text evidence="3">Secondary metabolite biosynthesis.</text>
</comment>
<keyword evidence="8" id="KW-1133">Transmembrane helix</keyword>
<keyword evidence="9 14" id="KW-0560">Oxidoreductase</keyword>
<dbReference type="GO" id="GO:0020037">
    <property type="term" value="F:heme binding"/>
    <property type="evidence" value="ECO:0007669"/>
    <property type="project" value="InterPro"/>
</dbReference>
<keyword evidence="12" id="KW-0472">Membrane</keyword>
<evidence type="ECO:0000256" key="5">
    <source>
        <dbReference type="ARBA" id="ARBA00022617"/>
    </source>
</evidence>
<proteinExistence type="inferred from homology"/>
<dbReference type="GO" id="GO:0016705">
    <property type="term" value="F:oxidoreductase activity, acting on paired donors, with incorporation or reduction of molecular oxygen"/>
    <property type="evidence" value="ECO:0007669"/>
    <property type="project" value="InterPro"/>
</dbReference>
<evidence type="ECO:0000256" key="14">
    <source>
        <dbReference type="RuleBase" id="RU000461"/>
    </source>
</evidence>
<dbReference type="InterPro" id="IPR017972">
    <property type="entry name" value="Cyt_P450_CS"/>
</dbReference>
<evidence type="ECO:0000313" key="16">
    <source>
        <dbReference type="Proteomes" id="UP000250043"/>
    </source>
</evidence>
<reference evidence="15 16" key="1">
    <citation type="submission" date="2016-07" db="EMBL/GenBank/DDBJ databases">
        <title>Draft genome of the white-rot fungus Obba rivulosa 3A-2.</title>
        <authorList>
            <consortium name="DOE Joint Genome Institute"/>
            <person name="Miettinen O."/>
            <person name="Riley R."/>
            <person name="Acob R."/>
            <person name="Barry K."/>
            <person name="Cullen D."/>
            <person name="De Vries R."/>
            <person name="Hainaut M."/>
            <person name="Hatakka A."/>
            <person name="Henrissat B."/>
            <person name="Hilden K."/>
            <person name="Kuo R."/>
            <person name="Labutti K."/>
            <person name="Lipzen A."/>
            <person name="Makela M.R."/>
            <person name="Sandor L."/>
            <person name="Spatafora J.W."/>
            <person name="Grigoriev I.V."/>
            <person name="Hibbett D.S."/>
        </authorList>
    </citation>
    <scope>NUCLEOTIDE SEQUENCE [LARGE SCALE GENOMIC DNA]</scope>
    <source>
        <strain evidence="15 16">3A-2</strain>
    </source>
</reference>
<evidence type="ECO:0000256" key="13">
    <source>
        <dbReference type="PIRSR" id="PIRSR602401-1"/>
    </source>
</evidence>
<comment type="cofactor">
    <cofactor evidence="1 13">
        <name>heme</name>
        <dbReference type="ChEBI" id="CHEBI:30413"/>
    </cofactor>
</comment>
<dbReference type="InterPro" id="IPR050364">
    <property type="entry name" value="Cytochrome_P450_fung"/>
</dbReference>
<organism evidence="15 16">
    <name type="scientific">Obba rivulosa</name>
    <dbReference type="NCBI Taxonomy" id="1052685"/>
    <lineage>
        <taxon>Eukaryota</taxon>
        <taxon>Fungi</taxon>
        <taxon>Dikarya</taxon>
        <taxon>Basidiomycota</taxon>
        <taxon>Agaricomycotina</taxon>
        <taxon>Agaricomycetes</taxon>
        <taxon>Polyporales</taxon>
        <taxon>Gelatoporiaceae</taxon>
        <taxon>Obba</taxon>
    </lineage>
</organism>
<evidence type="ECO:0000256" key="1">
    <source>
        <dbReference type="ARBA" id="ARBA00001971"/>
    </source>
</evidence>
<keyword evidence="7 13" id="KW-0479">Metal-binding</keyword>
<evidence type="ECO:0000256" key="9">
    <source>
        <dbReference type="ARBA" id="ARBA00023002"/>
    </source>
</evidence>
<evidence type="ECO:0000256" key="7">
    <source>
        <dbReference type="ARBA" id="ARBA00022723"/>
    </source>
</evidence>
<dbReference type="PANTHER" id="PTHR46300">
    <property type="entry name" value="P450, PUTATIVE (EUROFUNG)-RELATED-RELATED"/>
    <property type="match status" value="1"/>
</dbReference>
<evidence type="ECO:0000256" key="4">
    <source>
        <dbReference type="ARBA" id="ARBA00010617"/>
    </source>
</evidence>
<dbReference type="InterPro" id="IPR036396">
    <property type="entry name" value="Cyt_P450_sf"/>
</dbReference>
<dbReference type="EMBL" id="KV722395">
    <property type="protein sequence ID" value="OCH90935.1"/>
    <property type="molecule type" value="Genomic_DNA"/>
</dbReference>
<dbReference type="Proteomes" id="UP000250043">
    <property type="component" value="Unassembled WGS sequence"/>
</dbReference>
<evidence type="ECO:0000256" key="3">
    <source>
        <dbReference type="ARBA" id="ARBA00005179"/>
    </source>
</evidence>
<sequence length="495" mass="55544">MYMRVRTANLKRRSTLPLPPGPRGLPIIGNLLDMPTHYQWKTFARWSEEYGDLISVKVLGQTYILLNSLEHVIELFERRGAIYSDRPTLTVCGEIAGWGRTTIMSHYDDRLRNLRRLFTPLFGTRKNVEQFVPVLEEQSHRFLLRLKNNPDDLEAQVRKSAGALILAISHGYCIREENDHLITISRRANDDFAALTVPGAFAADFLPILKHVPAWFPGAGWKRFAQNAHRNVDAMHDAPHKFVKQQMAAGTATPSFASLHLSDCLTPDEEALVKDAAGSIYGAGSDTTVSAICSFFLAMTCYPEIQRKAQLEIDTVIGTDSLPNYSDRERLPYVNALLLEVVRWNPVVPLGGYRCLTQNDVYGGYAFPKGAYIIPNVWKYLHDPEAYTDPFQFNPGRFLPSGDKKPEKDPRTMAFGFGRRACPGMKFADASIFMTIARSLAAFEISKKVENGQVLQPAQEYTSGIVSHPKLFPLSVKPRSAKMEALINTVHSDQP</sequence>
<dbReference type="Pfam" id="PF00067">
    <property type="entry name" value="p450"/>
    <property type="match status" value="1"/>
</dbReference>
<keyword evidence="6" id="KW-0812">Transmembrane</keyword>
<comment type="subcellular location">
    <subcellularLocation>
        <location evidence="2">Membrane</location>
        <topology evidence="2">Single-pass membrane protein</topology>
    </subcellularLocation>
</comment>
<evidence type="ECO:0000256" key="2">
    <source>
        <dbReference type="ARBA" id="ARBA00004167"/>
    </source>
</evidence>
<keyword evidence="10 13" id="KW-0408">Iron</keyword>
<evidence type="ECO:0000256" key="8">
    <source>
        <dbReference type="ARBA" id="ARBA00022989"/>
    </source>
</evidence>